<dbReference type="EMBL" id="LLXZ01000123">
    <property type="protein sequence ID" value="KRR05326.1"/>
    <property type="molecule type" value="Genomic_DNA"/>
</dbReference>
<gene>
    <name evidence="2" type="ORF">CQ12_19885</name>
</gene>
<protein>
    <submittedName>
        <fullName evidence="2">Uncharacterized protein</fullName>
    </submittedName>
</protein>
<organism evidence="2 3">
    <name type="scientific">Bradyrhizobium jicamae</name>
    <dbReference type="NCBI Taxonomy" id="280332"/>
    <lineage>
        <taxon>Bacteria</taxon>
        <taxon>Pseudomonadati</taxon>
        <taxon>Pseudomonadota</taxon>
        <taxon>Alphaproteobacteria</taxon>
        <taxon>Hyphomicrobiales</taxon>
        <taxon>Nitrobacteraceae</taxon>
        <taxon>Bradyrhizobium</taxon>
    </lineage>
</organism>
<feature type="transmembrane region" description="Helical" evidence="1">
    <location>
        <begin position="51"/>
        <end position="74"/>
    </location>
</feature>
<sequence>MTDESHPITWDITFRFYWTIVWRTFAMYALGFTPLFLWLMVDARLDDPSYLILRFATGWVLLLGASFIAVRMALRKRYRGFRIQVSRERLS</sequence>
<evidence type="ECO:0000313" key="2">
    <source>
        <dbReference type="EMBL" id="KRR05326.1"/>
    </source>
</evidence>
<dbReference type="AlphaFoldDB" id="A0A0R3LDM0"/>
<keyword evidence="3" id="KW-1185">Reference proteome</keyword>
<proteinExistence type="predicted"/>
<evidence type="ECO:0000313" key="3">
    <source>
        <dbReference type="Proteomes" id="UP000050863"/>
    </source>
</evidence>
<keyword evidence="1" id="KW-0812">Transmembrane</keyword>
<accession>A0A0R3LDM0</accession>
<reference evidence="2 3" key="1">
    <citation type="submission" date="2014-03" db="EMBL/GenBank/DDBJ databases">
        <title>Bradyrhizobium valentinum sp. nov., isolated from effective nodules of Lupinus mariae-josephae, a lupine endemic of basic-lime soils in Eastern Spain.</title>
        <authorList>
            <person name="Duran D."/>
            <person name="Rey L."/>
            <person name="Navarro A."/>
            <person name="Busquets A."/>
            <person name="Imperial J."/>
            <person name="Ruiz-Argueso T."/>
        </authorList>
    </citation>
    <scope>NUCLEOTIDE SEQUENCE [LARGE SCALE GENOMIC DNA]</scope>
    <source>
        <strain evidence="2 3">PAC68</strain>
    </source>
</reference>
<name>A0A0R3LDM0_9BRAD</name>
<keyword evidence="1" id="KW-1133">Transmembrane helix</keyword>
<dbReference type="STRING" id="280332.CQ12_19885"/>
<feature type="transmembrane region" description="Helical" evidence="1">
    <location>
        <begin position="20"/>
        <end position="39"/>
    </location>
</feature>
<keyword evidence="1" id="KW-0472">Membrane</keyword>
<evidence type="ECO:0000256" key="1">
    <source>
        <dbReference type="SAM" id="Phobius"/>
    </source>
</evidence>
<comment type="caution">
    <text evidence="2">The sequence shown here is derived from an EMBL/GenBank/DDBJ whole genome shotgun (WGS) entry which is preliminary data.</text>
</comment>
<dbReference type="Proteomes" id="UP000050863">
    <property type="component" value="Unassembled WGS sequence"/>
</dbReference>